<comment type="caution">
    <text evidence="2">The sequence shown here is derived from an EMBL/GenBank/DDBJ whole genome shotgun (WGS) entry which is preliminary data.</text>
</comment>
<name>A0A4R9GJ67_9LEPT</name>
<dbReference type="Proteomes" id="UP000298458">
    <property type="component" value="Unassembled WGS sequence"/>
</dbReference>
<proteinExistence type="predicted"/>
<accession>A0A4R9GJ67</accession>
<evidence type="ECO:0000256" key="1">
    <source>
        <dbReference type="SAM" id="Phobius"/>
    </source>
</evidence>
<sequence>MSVELLSLLSVFPWAFVLIYIHSKISVQRLFLTVAGSILLGWLSTELVLQLNSWFWPNVPVPGKKTSSSILSQTLHIAFVQAGMMEEACKSALILIFSYIISFDRKARRFLPEVFLIGGFVALGFAGVENYHYIKSANEHDRVATFIARMLKSTNAHLLINLCFSLFLFKSNFKEGGEKAKYLGYAFLLAVVQHGLFDFFVLPNGRFGSWIATALFVGIWVWIVRDRRKFLVPMDAEIIREEDSSLPNLSPGRSGEV</sequence>
<organism evidence="2 3">
    <name type="scientific">Leptospira fletcheri</name>
    <dbReference type="NCBI Taxonomy" id="2484981"/>
    <lineage>
        <taxon>Bacteria</taxon>
        <taxon>Pseudomonadati</taxon>
        <taxon>Spirochaetota</taxon>
        <taxon>Spirochaetia</taxon>
        <taxon>Leptospirales</taxon>
        <taxon>Leptospiraceae</taxon>
        <taxon>Leptospira</taxon>
    </lineage>
</organism>
<gene>
    <name evidence="2" type="ORF">EHO60_02640</name>
</gene>
<feature type="transmembrane region" description="Helical" evidence="1">
    <location>
        <begin position="6"/>
        <end position="23"/>
    </location>
</feature>
<keyword evidence="2" id="KW-0482">Metalloprotease</keyword>
<keyword evidence="2" id="KW-0645">Protease</keyword>
<dbReference type="GO" id="GO:0008237">
    <property type="term" value="F:metallopeptidase activity"/>
    <property type="evidence" value="ECO:0007669"/>
    <property type="project" value="UniProtKB-KW"/>
</dbReference>
<keyword evidence="1" id="KW-0472">Membrane</keyword>
<keyword evidence="1" id="KW-1133">Transmembrane helix</keyword>
<evidence type="ECO:0000313" key="2">
    <source>
        <dbReference type="EMBL" id="TGK13115.1"/>
    </source>
</evidence>
<dbReference type="GO" id="GO:0006508">
    <property type="term" value="P:proteolysis"/>
    <property type="evidence" value="ECO:0007669"/>
    <property type="project" value="UniProtKB-KW"/>
</dbReference>
<keyword evidence="3" id="KW-1185">Reference proteome</keyword>
<dbReference type="RefSeq" id="WP_135766625.1">
    <property type="nucleotide sequence ID" value="NZ_RQET01000002.1"/>
</dbReference>
<feature type="transmembrane region" description="Helical" evidence="1">
    <location>
        <begin position="114"/>
        <end position="134"/>
    </location>
</feature>
<feature type="transmembrane region" description="Helical" evidence="1">
    <location>
        <begin position="207"/>
        <end position="224"/>
    </location>
</feature>
<dbReference type="PANTHER" id="PTHR36844">
    <property type="entry name" value="PROTEASE PRSW"/>
    <property type="match status" value="1"/>
</dbReference>
<keyword evidence="2" id="KW-0378">Hydrolase</keyword>
<dbReference type="InterPro" id="IPR026898">
    <property type="entry name" value="PrsW"/>
</dbReference>
<evidence type="ECO:0000313" key="3">
    <source>
        <dbReference type="Proteomes" id="UP000298458"/>
    </source>
</evidence>
<feature type="transmembrane region" description="Helical" evidence="1">
    <location>
        <begin position="154"/>
        <end position="170"/>
    </location>
</feature>
<dbReference type="PANTHER" id="PTHR36844:SF1">
    <property type="entry name" value="PROTEASE PRSW"/>
    <property type="match status" value="1"/>
</dbReference>
<dbReference type="EMBL" id="RQET01000002">
    <property type="protein sequence ID" value="TGK13115.1"/>
    <property type="molecule type" value="Genomic_DNA"/>
</dbReference>
<dbReference type="Pfam" id="PF13367">
    <property type="entry name" value="PrsW-protease"/>
    <property type="match status" value="1"/>
</dbReference>
<dbReference type="AlphaFoldDB" id="A0A4R9GJ67"/>
<feature type="transmembrane region" description="Helical" evidence="1">
    <location>
        <begin position="30"/>
        <end position="55"/>
    </location>
</feature>
<dbReference type="OrthoDB" id="340807at2"/>
<feature type="transmembrane region" description="Helical" evidence="1">
    <location>
        <begin position="182"/>
        <end position="201"/>
    </location>
</feature>
<reference evidence="2" key="1">
    <citation type="journal article" date="2019" name="PLoS Negl. Trop. Dis.">
        <title>Revisiting the worldwide diversity of Leptospira species in the environment.</title>
        <authorList>
            <person name="Vincent A.T."/>
            <person name="Schiettekatte O."/>
            <person name="Bourhy P."/>
            <person name="Veyrier F.J."/>
            <person name="Picardeau M."/>
        </authorList>
    </citation>
    <scope>NUCLEOTIDE SEQUENCE [LARGE SCALE GENOMIC DNA]</scope>
    <source>
        <strain evidence="2">SSW15</strain>
    </source>
</reference>
<keyword evidence="1" id="KW-0812">Transmembrane</keyword>
<feature type="transmembrane region" description="Helical" evidence="1">
    <location>
        <begin position="75"/>
        <end position="102"/>
    </location>
</feature>
<protein>
    <submittedName>
        <fullName evidence="2">PrsW family intramembrane metalloprotease</fullName>
    </submittedName>
</protein>